<comment type="caution">
    <text evidence="1">The sequence shown here is derived from an EMBL/GenBank/DDBJ whole genome shotgun (WGS) entry which is preliminary data.</text>
</comment>
<gene>
    <name evidence="1" type="ORF">BpHYR1_006466</name>
</gene>
<name>A0A3M7R9A7_BRAPC</name>
<evidence type="ECO:0000313" key="1">
    <source>
        <dbReference type="EMBL" id="RNA20192.1"/>
    </source>
</evidence>
<sequence length="119" mass="13701">MIFLFKKKNLSFFLIHSGALSRNQFFLKILIISNTALTFVRQAVNVLPIGGGSPGVVKRSHTNDMKNLKQIASDFKSLLKPFYLPKYKKRIKLKLPSFPSHIFNNLFLFNWITFLILAV</sequence>
<keyword evidence="2" id="KW-1185">Reference proteome</keyword>
<evidence type="ECO:0000313" key="2">
    <source>
        <dbReference type="Proteomes" id="UP000276133"/>
    </source>
</evidence>
<dbReference type="EMBL" id="REGN01003903">
    <property type="protein sequence ID" value="RNA20192.1"/>
    <property type="molecule type" value="Genomic_DNA"/>
</dbReference>
<proteinExistence type="predicted"/>
<dbReference type="Proteomes" id="UP000276133">
    <property type="component" value="Unassembled WGS sequence"/>
</dbReference>
<reference evidence="1 2" key="1">
    <citation type="journal article" date="2018" name="Sci. Rep.">
        <title>Genomic signatures of local adaptation to the degree of environmental predictability in rotifers.</title>
        <authorList>
            <person name="Franch-Gras L."/>
            <person name="Hahn C."/>
            <person name="Garcia-Roger E.M."/>
            <person name="Carmona M.J."/>
            <person name="Serra M."/>
            <person name="Gomez A."/>
        </authorList>
    </citation>
    <scope>NUCLEOTIDE SEQUENCE [LARGE SCALE GENOMIC DNA]</scope>
    <source>
        <strain evidence="1">HYR1</strain>
    </source>
</reference>
<protein>
    <submittedName>
        <fullName evidence="1">Uncharacterized protein</fullName>
    </submittedName>
</protein>
<organism evidence="1 2">
    <name type="scientific">Brachionus plicatilis</name>
    <name type="common">Marine rotifer</name>
    <name type="synonym">Brachionus muelleri</name>
    <dbReference type="NCBI Taxonomy" id="10195"/>
    <lineage>
        <taxon>Eukaryota</taxon>
        <taxon>Metazoa</taxon>
        <taxon>Spiralia</taxon>
        <taxon>Gnathifera</taxon>
        <taxon>Rotifera</taxon>
        <taxon>Eurotatoria</taxon>
        <taxon>Monogononta</taxon>
        <taxon>Pseudotrocha</taxon>
        <taxon>Ploima</taxon>
        <taxon>Brachionidae</taxon>
        <taxon>Brachionus</taxon>
    </lineage>
</organism>
<dbReference type="AlphaFoldDB" id="A0A3M7R9A7"/>
<accession>A0A3M7R9A7</accession>